<evidence type="ECO:0000259" key="1">
    <source>
        <dbReference type="Pfam" id="PF01048"/>
    </source>
</evidence>
<dbReference type="GO" id="GO:0005829">
    <property type="term" value="C:cytosol"/>
    <property type="evidence" value="ECO:0007669"/>
    <property type="project" value="TreeGrafter"/>
</dbReference>
<organism evidence="2 3">
    <name type="scientific">Actinomadura rubrobrunea</name>
    <dbReference type="NCBI Taxonomy" id="115335"/>
    <lineage>
        <taxon>Bacteria</taxon>
        <taxon>Bacillati</taxon>
        <taxon>Actinomycetota</taxon>
        <taxon>Actinomycetes</taxon>
        <taxon>Streptosporangiales</taxon>
        <taxon>Thermomonosporaceae</taxon>
        <taxon>Actinomadura</taxon>
    </lineage>
</organism>
<dbReference type="InterPro" id="IPR035994">
    <property type="entry name" value="Nucleoside_phosphorylase_sf"/>
</dbReference>
<protein>
    <recommendedName>
        <fullName evidence="1">Nucleoside phosphorylase domain-containing protein</fullName>
    </recommendedName>
</protein>
<dbReference type="PANTHER" id="PTHR46832:SF1">
    <property type="entry name" value="5'-METHYLTHIOADENOSINE_S-ADENOSYLHOMOCYSTEINE NUCLEOSIDASE"/>
    <property type="match status" value="1"/>
</dbReference>
<reference evidence="2" key="1">
    <citation type="submission" date="2023-02" db="EMBL/GenBank/DDBJ databases">
        <title>Actinomadura rubrobrunea NBRC 14622.</title>
        <authorList>
            <person name="Ichikawa N."/>
            <person name="Sato H."/>
            <person name="Tonouchi N."/>
        </authorList>
    </citation>
    <scope>NUCLEOTIDE SEQUENCE</scope>
    <source>
        <strain evidence="2">NBRC 14622</strain>
    </source>
</reference>
<gene>
    <name evidence="2" type="ORF">Arub01_05940</name>
</gene>
<dbReference type="Gene3D" id="3.40.50.1580">
    <property type="entry name" value="Nucleoside phosphorylase domain"/>
    <property type="match status" value="1"/>
</dbReference>
<dbReference type="Pfam" id="PF01048">
    <property type="entry name" value="PNP_UDP_1"/>
    <property type="match status" value="1"/>
</dbReference>
<accession>A0A9W6PPX3</accession>
<comment type="caution">
    <text evidence="2">The sequence shown here is derived from an EMBL/GenBank/DDBJ whole genome shotgun (WGS) entry which is preliminary data.</text>
</comment>
<proteinExistence type="predicted"/>
<evidence type="ECO:0000313" key="2">
    <source>
        <dbReference type="EMBL" id="GLW62350.1"/>
    </source>
</evidence>
<dbReference type="EMBL" id="BSRZ01000001">
    <property type="protein sequence ID" value="GLW62350.1"/>
    <property type="molecule type" value="Genomic_DNA"/>
</dbReference>
<dbReference type="InterPro" id="IPR000845">
    <property type="entry name" value="Nucleoside_phosphorylase_d"/>
</dbReference>
<sequence>MTQKHHVEGILNYGGTANVTSSAVGHRPVLHVSTPVTEQDGSTTSQPESRRADVGIITILSVEAQAVVTALGLRKQQIGGLHFYAADVQDRTGPISVVAIRALEQGNRSAMAAYDNLRRHFDPKVVVLVGIGGGFHRDVRVGDVVVATRVVYYDLRKETPMGIRHRGEEREAPADIRHAINAFFTENEPAEFQVEDPAGVTRTMRMLTGPIGSGDAVIADQDAEILSYLAGFNDKILAIDMESGGLSLACHERTAQSGQPHGWAVVRGISDDAGQGKDDSYHRIASWHAAMALRRLLPYLRN</sequence>
<dbReference type="GO" id="GO:0008930">
    <property type="term" value="F:methylthioadenosine nucleosidase activity"/>
    <property type="evidence" value="ECO:0007669"/>
    <property type="project" value="TreeGrafter"/>
</dbReference>
<evidence type="ECO:0000313" key="3">
    <source>
        <dbReference type="Proteomes" id="UP001165124"/>
    </source>
</evidence>
<dbReference type="AlphaFoldDB" id="A0A9W6PPX3"/>
<feature type="domain" description="Nucleoside phosphorylase" evidence="1">
    <location>
        <begin position="107"/>
        <end position="285"/>
    </location>
</feature>
<dbReference type="PANTHER" id="PTHR46832">
    <property type="entry name" value="5'-METHYLTHIOADENOSINE/S-ADENOSYLHOMOCYSTEINE NUCLEOSIDASE"/>
    <property type="match status" value="1"/>
</dbReference>
<name>A0A9W6PPX3_9ACTN</name>
<dbReference type="GO" id="GO:0009116">
    <property type="term" value="P:nucleoside metabolic process"/>
    <property type="evidence" value="ECO:0007669"/>
    <property type="project" value="InterPro"/>
</dbReference>
<dbReference type="Proteomes" id="UP001165124">
    <property type="component" value="Unassembled WGS sequence"/>
</dbReference>
<dbReference type="GO" id="GO:0019284">
    <property type="term" value="P:L-methionine salvage from S-adenosylmethionine"/>
    <property type="evidence" value="ECO:0007669"/>
    <property type="project" value="TreeGrafter"/>
</dbReference>
<keyword evidence="3" id="KW-1185">Reference proteome</keyword>
<dbReference type="RefSeq" id="WP_067916524.1">
    <property type="nucleotide sequence ID" value="NZ_BSRZ01000001.1"/>
</dbReference>
<dbReference type="SUPFAM" id="SSF53167">
    <property type="entry name" value="Purine and uridine phosphorylases"/>
    <property type="match status" value="1"/>
</dbReference>
<dbReference type="GO" id="GO:0008782">
    <property type="term" value="F:adenosylhomocysteine nucleosidase activity"/>
    <property type="evidence" value="ECO:0007669"/>
    <property type="project" value="TreeGrafter"/>
</dbReference>